<keyword evidence="1" id="KW-0863">Zinc-finger</keyword>
<keyword evidence="1" id="KW-0479">Metal-binding</keyword>
<evidence type="ECO:0000313" key="2">
    <source>
        <dbReference type="Proteomes" id="UP001145114"/>
    </source>
</evidence>
<sequence>MSHPEDTTKQQDKGNDKLFGDLNAESTGREIESLCMNCHKNASGVTRLLLTRIPHFKDVILMAFECPHCGFRNNEIQSGEAIQEKGIEYTCNVDSREDLDRQVVRSEHSSIVIPDVELEVPGSRRAQLTTIEGLLQGIVSDLSMDQEKRKKSDPNIYEAIEGIIAKLNGYLENKTQFSIKIRDPSGNSYIENLNAPNVDPKLHVKYFKRNKEQNQALGLLPPEEEEEREQKAREQLEKTLKEATQNDEIITFPANCSSCNAPSETRMKLMDIPHFKEVIVMSTTCDSCGYKSNEVKSGGAVAPKGKRITLKMTDMEDLSRDLLKSETSGLSIPEIDLDLTPGTLGGRFTTVEGLLRQVHDELKERAPFIGGDSASEERKQRFNAFLDKLERVINSESFPCTLILDDP</sequence>
<keyword evidence="1" id="KW-0862">Zinc</keyword>
<keyword evidence="2" id="KW-1185">Reference proteome</keyword>
<gene>
    <name evidence="1" type="primary">ZPR1</name>
    <name evidence="1" type="ORF">EV182_004000</name>
</gene>
<dbReference type="Proteomes" id="UP001145114">
    <property type="component" value="Unassembled WGS sequence"/>
</dbReference>
<comment type="caution">
    <text evidence="1">The sequence shown here is derived from an EMBL/GenBank/DDBJ whole genome shotgun (WGS) entry which is preliminary data.</text>
</comment>
<protein>
    <submittedName>
        <fullName evidence="1">Nucleolar zinc-finger protein</fullName>
    </submittedName>
</protein>
<proteinExistence type="predicted"/>
<reference evidence="1" key="1">
    <citation type="submission" date="2022-06" db="EMBL/GenBank/DDBJ databases">
        <title>Phylogenomic reconstructions and comparative analyses of Kickxellomycotina fungi.</title>
        <authorList>
            <person name="Reynolds N.K."/>
            <person name="Stajich J.E."/>
            <person name="Barry K."/>
            <person name="Grigoriev I.V."/>
            <person name="Crous P."/>
            <person name="Smith M.E."/>
        </authorList>
    </citation>
    <scope>NUCLEOTIDE SEQUENCE</scope>
    <source>
        <strain evidence="1">RSA 2271</strain>
    </source>
</reference>
<accession>A0ACC1HPJ4</accession>
<organism evidence="1 2">
    <name type="scientific">Spiromyces aspiralis</name>
    <dbReference type="NCBI Taxonomy" id="68401"/>
    <lineage>
        <taxon>Eukaryota</taxon>
        <taxon>Fungi</taxon>
        <taxon>Fungi incertae sedis</taxon>
        <taxon>Zoopagomycota</taxon>
        <taxon>Kickxellomycotina</taxon>
        <taxon>Kickxellomycetes</taxon>
        <taxon>Kickxellales</taxon>
        <taxon>Kickxellaceae</taxon>
        <taxon>Spiromyces</taxon>
    </lineage>
</organism>
<name>A0ACC1HPJ4_9FUNG</name>
<feature type="non-terminal residue" evidence="1">
    <location>
        <position position="407"/>
    </location>
</feature>
<dbReference type="EMBL" id="JAMZIH010001144">
    <property type="protein sequence ID" value="KAJ1678463.1"/>
    <property type="molecule type" value="Genomic_DNA"/>
</dbReference>
<evidence type="ECO:0000313" key="1">
    <source>
        <dbReference type="EMBL" id="KAJ1678463.1"/>
    </source>
</evidence>